<keyword evidence="1" id="KW-0472">Membrane</keyword>
<gene>
    <name evidence="2" type="ORF">ABFZ84_02050</name>
</gene>
<organism evidence="2 3">
    <name type="scientific">Hyphococcus lacteus</name>
    <dbReference type="NCBI Taxonomy" id="3143536"/>
    <lineage>
        <taxon>Bacteria</taxon>
        <taxon>Pseudomonadati</taxon>
        <taxon>Pseudomonadota</taxon>
        <taxon>Alphaproteobacteria</taxon>
        <taxon>Parvularculales</taxon>
        <taxon>Parvularculaceae</taxon>
        <taxon>Hyphococcus</taxon>
    </lineage>
</organism>
<keyword evidence="3" id="KW-1185">Reference proteome</keyword>
<accession>A0ABV3Z0L7</accession>
<name>A0ABV3Z0L7_9PROT</name>
<dbReference type="Proteomes" id="UP001560685">
    <property type="component" value="Unassembled WGS sequence"/>
</dbReference>
<evidence type="ECO:0000313" key="2">
    <source>
        <dbReference type="EMBL" id="MEX6632320.1"/>
    </source>
</evidence>
<evidence type="ECO:0000313" key="3">
    <source>
        <dbReference type="Proteomes" id="UP001560685"/>
    </source>
</evidence>
<reference evidence="2 3" key="1">
    <citation type="submission" date="2024-05" db="EMBL/GenBank/DDBJ databases">
        <title>Three bacterial strains, DH-69, EH-24, and ECK-19 isolated from coastal sediments.</title>
        <authorList>
            <person name="Ye Y.-Q."/>
            <person name="Du Z.-J."/>
        </authorList>
    </citation>
    <scope>NUCLEOTIDE SEQUENCE [LARGE SCALE GENOMIC DNA]</scope>
    <source>
        <strain evidence="2 3">ECK-19</strain>
    </source>
</reference>
<feature type="transmembrane region" description="Helical" evidence="1">
    <location>
        <begin position="217"/>
        <end position="237"/>
    </location>
</feature>
<dbReference type="RefSeq" id="WP_369312246.1">
    <property type="nucleotide sequence ID" value="NZ_JBEHZE010000001.1"/>
</dbReference>
<keyword evidence="1" id="KW-1133">Transmembrane helix</keyword>
<comment type="caution">
    <text evidence="2">The sequence shown here is derived from an EMBL/GenBank/DDBJ whole genome shotgun (WGS) entry which is preliminary data.</text>
</comment>
<keyword evidence="1" id="KW-0812">Transmembrane</keyword>
<evidence type="ECO:0000256" key="1">
    <source>
        <dbReference type="SAM" id="Phobius"/>
    </source>
</evidence>
<protein>
    <submittedName>
        <fullName evidence="2">Uncharacterized protein</fullName>
    </submittedName>
</protein>
<sequence>MKGLVLALVLWTVFQVGLMFSNSFRSSPDALQIYSGMIIKAGKPSLNECFLMMFKPERIYPSHLGCNQKACVLVGAFFFKLIHKEFAICSMPISHKIIAREKVSNRKPYCAEIRLVTFAQDKIDSPIFPSKVHSKFVNWRLPPTPNLVPKKKYPFIKRYGYWNELNISARLRLTNPPGFARYGDRFTPSRIEQNHPSQSSKKHQHRPERHVFLGAQILFRAILIPLGFIIAVGGAWIASHKIESPGERLAMTQIAALTGFVCLGWGAYYFV</sequence>
<dbReference type="EMBL" id="JBEHZE010000001">
    <property type="protein sequence ID" value="MEX6632320.1"/>
    <property type="molecule type" value="Genomic_DNA"/>
</dbReference>
<feature type="transmembrane region" description="Helical" evidence="1">
    <location>
        <begin position="249"/>
        <end position="270"/>
    </location>
</feature>
<proteinExistence type="predicted"/>